<dbReference type="Pfam" id="PF04073">
    <property type="entry name" value="tRNA_edit"/>
    <property type="match status" value="1"/>
</dbReference>
<dbReference type="InterPro" id="IPR036754">
    <property type="entry name" value="YbaK/aa-tRNA-synt-asso_dom_sf"/>
</dbReference>
<dbReference type="GO" id="GO:0006412">
    <property type="term" value="P:translation"/>
    <property type="evidence" value="ECO:0007669"/>
    <property type="project" value="UniProtKB-KW"/>
</dbReference>
<evidence type="ECO:0000256" key="4">
    <source>
        <dbReference type="PIRNR" id="PIRNR006181"/>
    </source>
</evidence>
<dbReference type="Gene3D" id="3.90.960.10">
    <property type="entry name" value="YbaK/aminoacyl-tRNA synthetase-associated domain"/>
    <property type="match status" value="1"/>
</dbReference>
<dbReference type="STRING" id="376489.A5892_05120"/>
<evidence type="ECO:0000256" key="2">
    <source>
        <dbReference type="ARBA" id="ARBA00022917"/>
    </source>
</evidence>
<dbReference type="SUPFAM" id="SSF55826">
    <property type="entry name" value="YbaK/ProRS associated domain"/>
    <property type="match status" value="1"/>
</dbReference>
<dbReference type="CDD" id="cd00002">
    <property type="entry name" value="YbaK_deacylase"/>
    <property type="match status" value="1"/>
</dbReference>
<dbReference type="Proteomes" id="UP000077875">
    <property type="component" value="Chromosome"/>
</dbReference>
<sequence>MSRTPAITALAREGIAHRVISFEAEGHAGDYGRAAAAALDQSPAQVFKTLMVELDDGRLAVAMVPVEGRLDLKAVARVFSVRKAKMAEPRKAERATGYVVGGISPLGQKRRLPSVIDASALDFDELYVSAGRRGLEVALSPDDLIATTAAKVATIATG</sequence>
<feature type="domain" description="YbaK/aminoacyl-tRNA synthetase-associated" evidence="5">
    <location>
        <begin position="34"/>
        <end position="145"/>
    </location>
</feature>
<evidence type="ECO:0000256" key="3">
    <source>
        <dbReference type="ARBA" id="ARBA00023239"/>
    </source>
</evidence>
<keyword evidence="7" id="KW-1185">Reference proteome</keyword>
<dbReference type="AlphaFoldDB" id="A0A172YCG4"/>
<dbReference type="PANTHER" id="PTHR30411:SF0">
    <property type="entry name" value="CYS-TRNA(PRO)_CYS-TRNA(CYS) DEACYLASE YBAK"/>
    <property type="match status" value="1"/>
</dbReference>
<evidence type="ECO:0000256" key="1">
    <source>
        <dbReference type="ARBA" id="ARBA00009798"/>
    </source>
</evidence>
<name>A0A172YCG4_9GAMM</name>
<keyword evidence="2 4" id="KW-0648">Protein biosynthesis</keyword>
<organism evidence="6 7">
    <name type="scientific">Halotalea alkalilenta</name>
    <dbReference type="NCBI Taxonomy" id="376489"/>
    <lineage>
        <taxon>Bacteria</taxon>
        <taxon>Pseudomonadati</taxon>
        <taxon>Pseudomonadota</taxon>
        <taxon>Gammaproteobacteria</taxon>
        <taxon>Oceanospirillales</taxon>
        <taxon>Halomonadaceae</taxon>
        <taxon>Halotalea</taxon>
    </lineage>
</organism>
<evidence type="ECO:0000313" key="7">
    <source>
        <dbReference type="Proteomes" id="UP000077875"/>
    </source>
</evidence>
<dbReference type="RefSeq" id="WP_064121889.1">
    <property type="nucleotide sequence ID" value="NZ_CP015243.1"/>
</dbReference>
<dbReference type="InterPro" id="IPR007214">
    <property type="entry name" value="YbaK/aa-tRNA-synth-assoc-dom"/>
</dbReference>
<reference evidence="6 7" key="1">
    <citation type="submission" date="2016-04" db="EMBL/GenBank/DDBJ databases">
        <title>Complete Genome Sequence of Halotalea alkalilenta IHB B 13600.</title>
        <authorList>
            <person name="Swarnkar M.K."/>
            <person name="Sharma A."/>
            <person name="Kaushal K."/>
            <person name="Soni R."/>
            <person name="Rana S."/>
            <person name="Singh A.K."/>
            <person name="Gulati A."/>
        </authorList>
    </citation>
    <scope>NUCLEOTIDE SEQUENCE [LARGE SCALE GENOMIC DNA]</scope>
    <source>
        <strain evidence="6 7">IHB B 13600</strain>
    </source>
</reference>
<evidence type="ECO:0000259" key="5">
    <source>
        <dbReference type="Pfam" id="PF04073"/>
    </source>
</evidence>
<dbReference type="PANTHER" id="PTHR30411">
    <property type="entry name" value="CYTOPLASMIC PROTEIN"/>
    <property type="match status" value="1"/>
</dbReference>
<dbReference type="EC" id="4.2.-.-" evidence="4"/>
<dbReference type="InterPro" id="IPR004369">
    <property type="entry name" value="Prolyl-tRNA_editing_YbaK/EbsC"/>
</dbReference>
<dbReference type="KEGG" id="haa:A5892_05120"/>
<protein>
    <recommendedName>
        <fullName evidence="4">Cys-tRNA(Pro)/Cys-tRNA(Cys) deacylase</fullName>
        <ecNumber evidence="4">4.2.-.-</ecNumber>
    </recommendedName>
</protein>
<gene>
    <name evidence="6" type="ORF">A5892_05120</name>
</gene>
<dbReference type="NCBIfam" id="TIGR00011">
    <property type="entry name" value="YbaK_EbsC"/>
    <property type="match status" value="1"/>
</dbReference>
<accession>A0A172YCG4</accession>
<proteinExistence type="inferred from homology"/>
<evidence type="ECO:0000313" key="6">
    <source>
        <dbReference type="EMBL" id="ANF56923.1"/>
    </source>
</evidence>
<dbReference type="EMBL" id="CP015243">
    <property type="protein sequence ID" value="ANF56923.1"/>
    <property type="molecule type" value="Genomic_DNA"/>
</dbReference>
<dbReference type="GO" id="GO:0002161">
    <property type="term" value="F:aminoacyl-tRNA deacylase activity"/>
    <property type="evidence" value="ECO:0007669"/>
    <property type="project" value="InterPro"/>
</dbReference>
<keyword evidence="3 4" id="KW-0456">Lyase</keyword>
<dbReference type="PIRSF" id="PIRSF006181">
    <property type="entry name" value="EbsC_YbaK"/>
    <property type="match status" value="1"/>
</dbReference>
<comment type="similarity">
    <text evidence="1 4">Belongs to the prolyl-tRNA editing family. YbaK/EbsC subfamily.</text>
</comment>
<dbReference type="GO" id="GO:0016829">
    <property type="term" value="F:lyase activity"/>
    <property type="evidence" value="ECO:0007669"/>
    <property type="project" value="UniProtKB-KW"/>
</dbReference>